<feature type="region of interest" description="Disordered" evidence="1">
    <location>
        <begin position="231"/>
        <end position="284"/>
    </location>
</feature>
<feature type="compositionally biased region" description="Polar residues" evidence="1">
    <location>
        <begin position="260"/>
        <end position="269"/>
    </location>
</feature>
<dbReference type="Proteomes" id="UP000053562">
    <property type="component" value="Unassembled WGS sequence"/>
</dbReference>
<organism evidence="2 3">
    <name type="scientific">Plasmodium vivax India VII</name>
    <dbReference type="NCBI Taxonomy" id="1077284"/>
    <lineage>
        <taxon>Eukaryota</taxon>
        <taxon>Sar</taxon>
        <taxon>Alveolata</taxon>
        <taxon>Apicomplexa</taxon>
        <taxon>Aconoidasida</taxon>
        <taxon>Haemosporida</taxon>
        <taxon>Plasmodiidae</taxon>
        <taxon>Plasmodium</taxon>
        <taxon>Plasmodium (Plasmodium)</taxon>
    </lineage>
</organism>
<sequence length="425" mass="48253">MTYPCKETYDGYPSYECYEKIKYQFGDKLKGGYSIIEKVKNFEKDHAADIIQKLNGLSDAFINLKKYLSNHHVFASGEFDGQGTCNYISYLLCEQISKNIYGERDKDKFNILKEFVDRFNIKTNSYICRDNVKHLNNNEFLKMKALYQLYDNYTPLTYSSVKWDDRNCSNISYLVYLYNTFIRNYKSGSLKFNTILTGFQGLIKNIVLKATPHCSGKDLAVGNPVLFEETEVRVPPSTSERGSNQSQRDILVETGKSKPSGVTSLPTSEASEEERDYPHNAKVPQVSDPLRVTTNLVSHKDGEQEDPHKILEHSQQHNSLRIPESYVSQGSHRLGKYYGSSEYLDTYSTHSQGEEISESTLLIEQGLGNEDVSVLGKMKTALSTMVDSVEPAPILGVSGGMGALFLLFKVYKVLKIYSYVYNTFK</sequence>
<name>A0A0J9S4F2_PLAVI</name>
<evidence type="ECO:0000256" key="1">
    <source>
        <dbReference type="SAM" id="MobiDB-lite"/>
    </source>
</evidence>
<evidence type="ECO:0000313" key="2">
    <source>
        <dbReference type="EMBL" id="KMZ76902.1"/>
    </source>
</evidence>
<proteinExistence type="predicted"/>
<feature type="compositionally biased region" description="Polar residues" evidence="1">
    <location>
        <begin position="236"/>
        <end position="248"/>
    </location>
</feature>
<dbReference type="AlphaFoldDB" id="A0A0J9S4F2"/>
<gene>
    <name evidence="2" type="ORF">PVIIG_06240</name>
</gene>
<dbReference type="EMBL" id="KQ234577">
    <property type="protein sequence ID" value="KMZ76902.1"/>
    <property type="molecule type" value="Genomic_DNA"/>
</dbReference>
<evidence type="ECO:0000313" key="3">
    <source>
        <dbReference type="Proteomes" id="UP000053562"/>
    </source>
</evidence>
<reference evidence="2 3" key="1">
    <citation type="submission" date="2011-08" db="EMBL/GenBank/DDBJ databases">
        <title>The Genome Sequence of Plasmodium vivax India VII.</title>
        <authorList>
            <consortium name="The Broad Institute Genome Sequencing Platform"/>
            <consortium name="The Broad Institute Genome Sequencing Center for Infectious Disease"/>
            <person name="Neafsey D."/>
            <person name="Carlton J."/>
            <person name="Barnwell J."/>
            <person name="Collins W."/>
            <person name="Escalante A."/>
            <person name="Mullikin J."/>
            <person name="Saul A."/>
            <person name="Guigo R."/>
            <person name="Camara F."/>
            <person name="Young S.K."/>
            <person name="Zeng Q."/>
            <person name="Gargeya S."/>
            <person name="Fitzgerald M."/>
            <person name="Haas B."/>
            <person name="Abouelleil A."/>
            <person name="Alvarado L."/>
            <person name="Arachchi H.M."/>
            <person name="Berlin A."/>
            <person name="Brown A."/>
            <person name="Chapman S.B."/>
            <person name="Chen Z."/>
            <person name="Dunbar C."/>
            <person name="Freedman E."/>
            <person name="Gearin G."/>
            <person name="Gellesch M."/>
            <person name="Goldberg J."/>
            <person name="Griggs A."/>
            <person name="Gujja S."/>
            <person name="Heiman D."/>
            <person name="Howarth C."/>
            <person name="Larson L."/>
            <person name="Lui A."/>
            <person name="MacDonald P.J.P."/>
            <person name="Montmayeur A."/>
            <person name="Murphy C."/>
            <person name="Neiman D."/>
            <person name="Pearson M."/>
            <person name="Priest M."/>
            <person name="Roberts A."/>
            <person name="Saif S."/>
            <person name="Shea T."/>
            <person name="Shenoy N."/>
            <person name="Sisk P."/>
            <person name="Stolte C."/>
            <person name="Sykes S."/>
            <person name="Wortman J."/>
            <person name="Nusbaum C."/>
            <person name="Birren B."/>
        </authorList>
    </citation>
    <scope>NUCLEOTIDE SEQUENCE [LARGE SCALE GENOMIC DNA]</scope>
    <source>
        <strain evidence="2 3">India VII</strain>
    </source>
</reference>
<evidence type="ECO:0008006" key="4">
    <source>
        <dbReference type="Google" id="ProtNLM"/>
    </source>
</evidence>
<accession>A0A0J9S4F2</accession>
<protein>
    <recommendedName>
        <fullName evidence="4">VIR protein</fullName>
    </recommendedName>
</protein>